<organism evidence="3 4">
    <name type="scientific">Ahrensia marina</name>
    <dbReference type="NCBI Taxonomy" id="1514904"/>
    <lineage>
        <taxon>Bacteria</taxon>
        <taxon>Pseudomonadati</taxon>
        <taxon>Pseudomonadota</taxon>
        <taxon>Alphaproteobacteria</taxon>
        <taxon>Hyphomicrobiales</taxon>
        <taxon>Ahrensiaceae</taxon>
        <taxon>Ahrensia</taxon>
    </lineage>
</organism>
<protein>
    <submittedName>
        <fullName evidence="3">Cyclase</fullName>
    </submittedName>
</protein>
<dbReference type="RefSeq" id="WP_053998963.1">
    <property type="nucleotide sequence ID" value="NZ_JXMU01000011.1"/>
</dbReference>
<evidence type="ECO:0000313" key="3">
    <source>
        <dbReference type="EMBL" id="KPB01322.1"/>
    </source>
</evidence>
<dbReference type="CDD" id="cd07813">
    <property type="entry name" value="COQ10p_like"/>
    <property type="match status" value="1"/>
</dbReference>
<dbReference type="PATRIC" id="fig|1514904.3.peg.555"/>
<reference evidence="3 4" key="1">
    <citation type="submission" date="2015-01" db="EMBL/GenBank/DDBJ databases">
        <title>Ahrensia donghaiensis sp. nov., a novel dimethylsulphoniopropionate-cleavage bacterium isolated from seawater and emended descriptions of the genus Ahrensia and Ahrensia kielensis.</title>
        <authorList>
            <person name="Liu J."/>
        </authorList>
    </citation>
    <scope>NUCLEOTIDE SEQUENCE [LARGE SCALE GENOMIC DNA]</scope>
    <source>
        <strain evidence="3 4">LZD062</strain>
    </source>
</reference>
<evidence type="ECO:0000256" key="1">
    <source>
        <dbReference type="ARBA" id="ARBA00008918"/>
    </source>
</evidence>
<dbReference type="STRING" id="1514904.SU32_08680"/>
<comment type="caution">
    <text evidence="3">The sequence shown here is derived from an EMBL/GenBank/DDBJ whole genome shotgun (WGS) entry which is preliminary data.</text>
</comment>
<dbReference type="InterPro" id="IPR023393">
    <property type="entry name" value="START-like_dom_sf"/>
</dbReference>
<evidence type="ECO:0000313" key="4">
    <source>
        <dbReference type="Proteomes" id="UP000038011"/>
    </source>
</evidence>
<dbReference type="Pfam" id="PF03364">
    <property type="entry name" value="Polyketide_cyc"/>
    <property type="match status" value="1"/>
</dbReference>
<dbReference type="EMBL" id="JXMU01000011">
    <property type="protein sequence ID" value="KPB01322.1"/>
    <property type="molecule type" value="Genomic_DNA"/>
</dbReference>
<dbReference type="PANTHER" id="PTHR12901">
    <property type="entry name" value="SPERM PROTEIN HOMOLOG"/>
    <property type="match status" value="1"/>
</dbReference>
<feature type="domain" description="Coenzyme Q-binding protein COQ10 START" evidence="2">
    <location>
        <begin position="10"/>
        <end position="140"/>
    </location>
</feature>
<dbReference type="Proteomes" id="UP000038011">
    <property type="component" value="Unassembled WGS sequence"/>
</dbReference>
<dbReference type="GO" id="GO:0045333">
    <property type="term" value="P:cellular respiration"/>
    <property type="evidence" value="ECO:0007669"/>
    <property type="project" value="InterPro"/>
</dbReference>
<dbReference type="OrthoDB" id="9804759at2"/>
<dbReference type="InterPro" id="IPR044996">
    <property type="entry name" value="COQ10-like"/>
</dbReference>
<evidence type="ECO:0000259" key="2">
    <source>
        <dbReference type="Pfam" id="PF03364"/>
    </source>
</evidence>
<comment type="similarity">
    <text evidence="1">Belongs to the ribosome association toxin RatA family.</text>
</comment>
<name>A0A0N0E7P2_9HYPH</name>
<dbReference type="PANTHER" id="PTHR12901:SF10">
    <property type="entry name" value="COENZYME Q-BINDING PROTEIN COQ10, MITOCHONDRIAL"/>
    <property type="match status" value="1"/>
</dbReference>
<proteinExistence type="inferred from homology"/>
<sequence>MPSFKTTRRVNHSADQMFALIADVEKYPEFLPLCEALSVRDTRQRDDKKMLVADMTVGYKAIRETFTSRVLLNANENRIDVSYVDGPFKYLDNRWTFTDIGDGTSDVHFYIDYEFKSKMLGMLMGSMFDRAFRMFAEAFEKRADEIYASS</sequence>
<gene>
    <name evidence="3" type="ORF">SU32_08680</name>
</gene>
<dbReference type="InterPro" id="IPR005031">
    <property type="entry name" value="COQ10_START"/>
</dbReference>
<keyword evidence="4" id="KW-1185">Reference proteome</keyword>
<dbReference type="Gene3D" id="3.30.530.20">
    <property type="match status" value="1"/>
</dbReference>
<dbReference type="AlphaFoldDB" id="A0A0N0E7P2"/>
<accession>A0A0N0E7P2</accession>
<dbReference type="SUPFAM" id="SSF55961">
    <property type="entry name" value="Bet v1-like"/>
    <property type="match status" value="1"/>
</dbReference>
<dbReference type="GO" id="GO:0048039">
    <property type="term" value="F:ubiquinone binding"/>
    <property type="evidence" value="ECO:0007669"/>
    <property type="project" value="InterPro"/>
</dbReference>